<protein>
    <recommendedName>
        <fullName evidence="1">RGS domain-containing protein</fullName>
    </recommendedName>
</protein>
<gene>
    <name evidence="2" type="ORF">A3Q56_00021</name>
</gene>
<accession>A0A177BDA9</accession>
<dbReference type="EMBL" id="LWCA01000001">
    <property type="protein sequence ID" value="OAF72205.1"/>
    <property type="molecule type" value="Genomic_DNA"/>
</dbReference>
<dbReference type="InterPro" id="IPR016137">
    <property type="entry name" value="RGS"/>
</dbReference>
<evidence type="ECO:0000313" key="2">
    <source>
        <dbReference type="EMBL" id="OAF72205.1"/>
    </source>
</evidence>
<dbReference type="Gene3D" id="1.10.167.10">
    <property type="entry name" value="Regulator of G-protein Signalling 4, domain 2"/>
    <property type="match status" value="1"/>
</dbReference>
<dbReference type="Proteomes" id="UP000078046">
    <property type="component" value="Unassembled WGS sequence"/>
</dbReference>
<name>A0A177BDA9_9BILA</name>
<sequence length="326" mass="37782">MENAPHLLLLCENLSSDSGFSENINDNSRIKKDSIFLIEYKEKKNILAKSIKLKKYEIIKDASKNTLNHSFSNNATNNSNINIMDNVNITSSVNSSKSGKFTRNTFKLCNIPVSHYQLKNTPSNKKKRWKKCKSNESLHSLDVASNQNTTISCLSCCFTSAIKKPIEKSESLNDKIKNKSDHIYHSMPNFTKNVESWKRCLENILVDAIGINLFRKYLESEYSDENLHFYLAVEQFKRVDEVHIPKMANKIFNQFISVLSEREISVDAKCRNEINESLTNPTREMYNNCQLQVLMLMKRDSYMRFLNSSIFFDFIRHQISIKKNNG</sequence>
<dbReference type="SUPFAM" id="SSF48097">
    <property type="entry name" value="Regulator of G-protein signaling, RGS"/>
    <property type="match status" value="1"/>
</dbReference>
<dbReference type="PANTHER" id="PTHR10845">
    <property type="entry name" value="REGULATOR OF G PROTEIN SIGNALING"/>
    <property type="match status" value="1"/>
</dbReference>
<organism evidence="2 3">
    <name type="scientific">Intoshia linei</name>
    <dbReference type="NCBI Taxonomy" id="1819745"/>
    <lineage>
        <taxon>Eukaryota</taxon>
        <taxon>Metazoa</taxon>
        <taxon>Spiralia</taxon>
        <taxon>Lophotrochozoa</taxon>
        <taxon>Mesozoa</taxon>
        <taxon>Orthonectida</taxon>
        <taxon>Rhopaluridae</taxon>
        <taxon>Intoshia</taxon>
    </lineage>
</organism>
<dbReference type="PROSITE" id="PS50132">
    <property type="entry name" value="RGS"/>
    <property type="match status" value="1"/>
</dbReference>
<evidence type="ECO:0000259" key="1">
    <source>
        <dbReference type="PROSITE" id="PS50132"/>
    </source>
</evidence>
<dbReference type="PANTHER" id="PTHR10845:SF192">
    <property type="entry name" value="DOUBLE HIT, ISOFORM B"/>
    <property type="match status" value="1"/>
</dbReference>
<dbReference type="OrthoDB" id="10266999at2759"/>
<dbReference type="Pfam" id="PF00615">
    <property type="entry name" value="RGS"/>
    <property type="match status" value="1"/>
</dbReference>
<keyword evidence="3" id="KW-1185">Reference proteome</keyword>
<proteinExistence type="predicted"/>
<dbReference type="InterPro" id="IPR044926">
    <property type="entry name" value="RGS_subdomain_2"/>
</dbReference>
<comment type="caution">
    <text evidence="2">The sequence shown here is derived from an EMBL/GenBank/DDBJ whole genome shotgun (WGS) entry which is preliminary data.</text>
</comment>
<evidence type="ECO:0000313" key="3">
    <source>
        <dbReference type="Proteomes" id="UP000078046"/>
    </source>
</evidence>
<dbReference type="PRINTS" id="PR01301">
    <property type="entry name" value="RGSPROTEIN"/>
</dbReference>
<dbReference type="AlphaFoldDB" id="A0A177BDA9"/>
<feature type="domain" description="RGS" evidence="1">
    <location>
        <begin position="200"/>
        <end position="315"/>
    </location>
</feature>
<dbReference type="SMART" id="SM00315">
    <property type="entry name" value="RGS"/>
    <property type="match status" value="1"/>
</dbReference>
<dbReference type="InterPro" id="IPR036305">
    <property type="entry name" value="RGS_sf"/>
</dbReference>
<reference evidence="2 3" key="1">
    <citation type="submission" date="2016-04" db="EMBL/GenBank/DDBJ databases">
        <title>The genome of Intoshia linei affirms orthonectids as highly simplified spiralians.</title>
        <authorList>
            <person name="Mikhailov K.V."/>
            <person name="Slusarev G.S."/>
            <person name="Nikitin M.A."/>
            <person name="Logacheva M.D."/>
            <person name="Penin A."/>
            <person name="Aleoshin V."/>
            <person name="Panchin Y.V."/>
        </authorList>
    </citation>
    <scope>NUCLEOTIDE SEQUENCE [LARGE SCALE GENOMIC DNA]</scope>
    <source>
        <strain evidence="2">Intl2013</strain>
        <tissue evidence="2">Whole animal</tissue>
    </source>
</reference>